<feature type="transmembrane region" description="Helical" evidence="12">
    <location>
        <begin position="89"/>
        <end position="113"/>
    </location>
</feature>
<evidence type="ECO:0000256" key="4">
    <source>
        <dbReference type="ARBA" id="ARBA00022679"/>
    </source>
</evidence>
<dbReference type="PANTHER" id="PTHR14269">
    <property type="entry name" value="CDP-DIACYLGLYCEROL--GLYCEROL-3-PHOSPHATE 3-PHOSPHATIDYLTRANSFERASE-RELATED"/>
    <property type="match status" value="1"/>
</dbReference>
<dbReference type="EMBL" id="JAVDQF010000001">
    <property type="protein sequence ID" value="MDR6268944.1"/>
    <property type="molecule type" value="Genomic_DNA"/>
</dbReference>
<evidence type="ECO:0000256" key="12">
    <source>
        <dbReference type="SAM" id="Phobius"/>
    </source>
</evidence>
<comment type="caution">
    <text evidence="13">The sequence shown here is derived from an EMBL/GenBank/DDBJ whole genome shotgun (WGS) entry which is preliminary data.</text>
</comment>
<dbReference type="InterPro" id="IPR004570">
    <property type="entry name" value="Phosphatidylglycerol_P_synth"/>
</dbReference>
<dbReference type="GO" id="GO:0043337">
    <property type="term" value="F:cardiolipin synthase (CMP-forming)"/>
    <property type="evidence" value="ECO:0007669"/>
    <property type="project" value="UniProtKB-EC"/>
</dbReference>
<evidence type="ECO:0000256" key="6">
    <source>
        <dbReference type="ARBA" id="ARBA00022989"/>
    </source>
</evidence>
<dbReference type="PROSITE" id="PS00379">
    <property type="entry name" value="CDP_ALCOHOL_P_TRANSF"/>
    <property type="match status" value="1"/>
</dbReference>
<dbReference type="InterPro" id="IPR048254">
    <property type="entry name" value="CDP_ALCOHOL_P_TRANSF_CS"/>
</dbReference>
<sequence length="217" mass="23830">MRLIGAGSRPGRPIVDHDRIFTIPNALTVVRFLGVPLFVWLVLAKDEYGWAVLVLAVMGSTDWVDGYIARRFDQASKLGRILDPVADRIALITVAITLVIAGIAPLWLLAVIVLPDAVLTTTSLLFFRWHPDLPVSIIGKLRTAALLLGTPMLLLARAIGAEPNALTYIAWTFLVLGIIGHLIAAYNYFWAIVRKHRELHFPLPEAGSAEPTERGKA</sequence>
<accession>A0ABU1J944</accession>
<evidence type="ECO:0000256" key="5">
    <source>
        <dbReference type="ARBA" id="ARBA00022692"/>
    </source>
</evidence>
<evidence type="ECO:0000256" key="8">
    <source>
        <dbReference type="ARBA" id="ARBA00023136"/>
    </source>
</evidence>
<keyword evidence="9" id="KW-0594">Phospholipid biosynthesis</keyword>
<keyword evidence="8 12" id="KW-0472">Membrane</keyword>
<dbReference type="PANTHER" id="PTHR14269:SF62">
    <property type="entry name" value="CDP-DIACYLGLYCEROL--GLYCEROL-3-PHOSPHATE 3-PHOSPHATIDYLTRANSFERASE 1, CHLOROPLASTIC"/>
    <property type="match status" value="1"/>
</dbReference>
<dbReference type="Pfam" id="PF01066">
    <property type="entry name" value="CDP-OH_P_transf"/>
    <property type="match status" value="1"/>
</dbReference>
<evidence type="ECO:0000256" key="2">
    <source>
        <dbReference type="ARBA" id="ARBA00010441"/>
    </source>
</evidence>
<reference evidence="13 14" key="1">
    <citation type="submission" date="2023-07" db="EMBL/GenBank/DDBJ databases">
        <title>Sequencing the genomes of 1000 actinobacteria strains.</title>
        <authorList>
            <person name="Klenk H.-P."/>
        </authorList>
    </citation>
    <scope>NUCLEOTIDE SEQUENCE [LARGE SCALE GENOMIC DNA]</scope>
    <source>
        <strain evidence="13 14">DSM 14555</strain>
    </source>
</reference>
<keyword evidence="5 12" id="KW-0812">Transmembrane</keyword>
<protein>
    <submittedName>
        <fullName evidence="13">Cardiolipin synthase</fullName>
        <ecNumber evidence="13">2.7.8.41</ecNumber>
    </submittedName>
</protein>
<gene>
    <name evidence="13" type="ORF">JOE69_001182</name>
</gene>
<dbReference type="InterPro" id="IPR000462">
    <property type="entry name" value="CDP-OH_P_trans"/>
</dbReference>
<feature type="transmembrane region" description="Helical" evidence="12">
    <location>
        <begin position="168"/>
        <end position="189"/>
    </location>
</feature>
<comment type="subcellular location">
    <subcellularLocation>
        <location evidence="1">Membrane</location>
        <topology evidence="1">Multi-pass membrane protein</topology>
    </subcellularLocation>
</comment>
<name>A0ABU1J944_9MICC</name>
<dbReference type="PIRSF" id="PIRSF000847">
    <property type="entry name" value="Phos_ph_gly_syn"/>
    <property type="match status" value="1"/>
</dbReference>
<evidence type="ECO:0000256" key="1">
    <source>
        <dbReference type="ARBA" id="ARBA00004141"/>
    </source>
</evidence>
<proteinExistence type="inferred from homology"/>
<organism evidence="13 14">
    <name type="scientific">Arthrobacter russicus</name>
    <dbReference type="NCBI Taxonomy" id="172040"/>
    <lineage>
        <taxon>Bacteria</taxon>
        <taxon>Bacillati</taxon>
        <taxon>Actinomycetota</taxon>
        <taxon>Actinomycetes</taxon>
        <taxon>Micrococcales</taxon>
        <taxon>Micrococcaceae</taxon>
        <taxon>Arthrobacter</taxon>
    </lineage>
</organism>
<comment type="similarity">
    <text evidence="2 11">Belongs to the CDP-alcohol phosphatidyltransferase class-I family.</text>
</comment>
<keyword evidence="7" id="KW-0443">Lipid metabolism</keyword>
<keyword evidence="6 12" id="KW-1133">Transmembrane helix</keyword>
<dbReference type="RefSeq" id="WP_309796905.1">
    <property type="nucleotide sequence ID" value="NZ_BAAAHY010000001.1"/>
</dbReference>
<keyword evidence="10" id="KW-1208">Phospholipid metabolism</keyword>
<evidence type="ECO:0000313" key="13">
    <source>
        <dbReference type="EMBL" id="MDR6268944.1"/>
    </source>
</evidence>
<keyword evidence="3" id="KW-0444">Lipid biosynthesis</keyword>
<feature type="transmembrane region" description="Helical" evidence="12">
    <location>
        <begin position="48"/>
        <end position="68"/>
    </location>
</feature>
<keyword evidence="14" id="KW-1185">Reference proteome</keyword>
<dbReference type="Gene3D" id="1.20.120.1760">
    <property type="match status" value="1"/>
</dbReference>
<dbReference type="EC" id="2.7.8.41" evidence="13"/>
<evidence type="ECO:0000256" key="3">
    <source>
        <dbReference type="ARBA" id="ARBA00022516"/>
    </source>
</evidence>
<evidence type="ECO:0000256" key="10">
    <source>
        <dbReference type="ARBA" id="ARBA00023264"/>
    </source>
</evidence>
<evidence type="ECO:0000256" key="7">
    <source>
        <dbReference type="ARBA" id="ARBA00023098"/>
    </source>
</evidence>
<evidence type="ECO:0000313" key="14">
    <source>
        <dbReference type="Proteomes" id="UP001185069"/>
    </source>
</evidence>
<evidence type="ECO:0000256" key="9">
    <source>
        <dbReference type="ARBA" id="ARBA00023209"/>
    </source>
</evidence>
<evidence type="ECO:0000256" key="11">
    <source>
        <dbReference type="RuleBase" id="RU003750"/>
    </source>
</evidence>
<feature type="transmembrane region" description="Helical" evidence="12">
    <location>
        <begin position="20"/>
        <end position="42"/>
    </location>
</feature>
<dbReference type="InterPro" id="IPR043130">
    <property type="entry name" value="CDP-OH_PTrfase_TM_dom"/>
</dbReference>
<dbReference type="Proteomes" id="UP001185069">
    <property type="component" value="Unassembled WGS sequence"/>
</dbReference>
<keyword evidence="4 11" id="KW-0808">Transferase</keyword>
<dbReference type="InterPro" id="IPR050324">
    <property type="entry name" value="CDP-alcohol_PTase-I"/>
</dbReference>